<keyword evidence="8" id="KW-1015">Disulfide bond</keyword>
<dbReference type="InterPro" id="IPR003057">
    <property type="entry name" value="Invtbrt_color"/>
</dbReference>
<comment type="subcellular location">
    <subcellularLocation>
        <location evidence="1">Secreted</location>
    </subcellularLocation>
</comment>
<keyword evidence="9" id="KW-0325">Glycoprotein</keyword>
<gene>
    <name evidence="12" type="ORF">C7M84_002321</name>
</gene>
<dbReference type="PANTHER" id="PTHR10612">
    <property type="entry name" value="APOLIPOPROTEIN D"/>
    <property type="match status" value="1"/>
</dbReference>
<evidence type="ECO:0000256" key="10">
    <source>
        <dbReference type="PIRNR" id="PIRNR036893"/>
    </source>
</evidence>
<dbReference type="InterPro" id="IPR022272">
    <property type="entry name" value="Lipocalin_CS"/>
</dbReference>
<dbReference type="PRINTS" id="PR01273">
    <property type="entry name" value="INVTBRTCOLOR"/>
</dbReference>
<dbReference type="AlphaFoldDB" id="A0A423TR97"/>
<reference evidence="12 13" key="2">
    <citation type="submission" date="2019-01" db="EMBL/GenBank/DDBJ databases">
        <title>The decoding of complex shrimp genome reveals the adaptation for benthos swimmer, frequently molting mechanism and breeding impact on genome.</title>
        <authorList>
            <person name="Sun Y."/>
            <person name="Gao Y."/>
            <person name="Yu Y."/>
        </authorList>
    </citation>
    <scope>NUCLEOTIDE SEQUENCE [LARGE SCALE GENOMIC DNA]</scope>
    <source>
        <tissue evidence="12">Muscle</tissue>
    </source>
</reference>
<evidence type="ECO:0000256" key="9">
    <source>
        <dbReference type="ARBA" id="ARBA00023180"/>
    </source>
</evidence>
<dbReference type="Gene3D" id="2.40.128.20">
    <property type="match status" value="1"/>
</dbReference>
<keyword evidence="5" id="KW-0964">Secreted</keyword>
<comment type="caution">
    <text evidence="12">The sequence shown here is derived from an EMBL/GenBank/DDBJ whole genome shotgun (WGS) entry which is preliminary data.</text>
</comment>
<dbReference type="GO" id="GO:0005737">
    <property type="term" value="C:cytoplasm"/>
    <property type="evidence" value="ECO:0007669"/>
    <property type="project" value="TreeGrafter"/>
</dbReference>
<proteinExistence type="inferred from homology"/>
<dbReference type="FunFam" id="2.40.128.20:FF:000003">
    <property type="entry name" value="Apolipoprotein D"/>
    <property type="match status" value="1"/>
</dbReference>
<name>A0A423TR97_PENVA</name>
<reference evidence="12 13" key="1">
    <citation type="submission" date="2018-04" db="EMBL/GenBank/DDBJ databases">
        <authorList>
            <person name="Zhang X."/>
            <person name="Yuan J."/>
            <person name="Li F."/>
            <person name="Xiang J."/>
        </authorList>
    </citation>
    <scope>NUCLEOTIDE SEQUENCE [LARGE SCALE GENOMIC DNA]</scope>
    <source>
        <tissue evidence="12">Muscle</tissue>
    </source>
</reference>
<evidence type="ECO:0000313" key="13">
    <source>
        <dbReference type="Proteomes" id="UP000283509"/>
    </source>
</evidence>
<dbReference type="PROSITE" id="PS00213">
    <property type="entry name" value="LIPOCALIN"/>
    <property type="match status" value="1"/>
</dbReference>
<evidence type="ECO:0000256" key="3">
    <source>
        <dbReference type="ARBA" id="ARBA00019890"/>
    </source>
</evidence>
<dbReference type="PIRSF" id="PIRSF036893">
    <property type="entry name" value="Lipocalin_ApoD"/>
    <property type="match status" value="1"/>
</dbReference>
<protein>
    <recommendedName>
        <fullName evidence="3">Apolipoprotein D</fullName>
    </recommendedName>
</protein>
<feature type="domain" description="Lipocalin/cytosolic fatty-acid binding" evidence="11">
    <location>
        <begin position="42"/>
        <end position="174"/>
    </location>
</feature>
<accession>A0A423TR97</accession>
<evidence type="ECO:0000259" key="11">
    <source>
        <dbReference type="Pfam" id="PF08212"/>
    </source>
</evidence>
<evidence type="ECO:0000313" key="12">
    <source>
        <dbReference type="EMBL" id="ROT78961.1"/>
    </source>
</evidence>
<dbReference type="PANTHER" id="PTHR10612:SF34">
    <property type="entry name" value="APOLIPOPROTEIN D"/>
    <property type="match status" value="1"/>
</dbReference>
<dbReference type="InterPro" id="IPR012674">
    <property type="entry name" value="Calycin"/>
</dbReference>
<dbReference type="GO" id="GO:0000302">
    <property type="term" value="P:response to reactive oxygen species"/>
    <property type="evidence" value="ECO:0007669"/>
    <property type="project" value="TreeGrafter"/>
</dbReference>
<keyword evidence="13" id="KW-1185">Reference proteome</keyword>
<feature type="signal peptide" evidence="10">
    <location>
        <begin position="1"/>
        <end position="20"/>
    </location>
</feature>
<dbReference type="GO" id="GO:0005576">
    <property type="term" value="C:extracellular region"/>
    <property type="evidence" value="ECO:0007669"/>
    <property type="project" value="UniProtKB-SubCell"/>
</dbReference>
<keyword evidence="4" id="KW-0813">Transport</keyword>
<dbReference type="Pfam" id="PF08212">
    <property type="entry name" value="Lipocalin_2"/>
    <property type="match status" value="1"/>
</dbReference>
<keyword evidence="6 10" id="KW-0732">Signal</keyword>
<keyword evidence="7" id="KW-0446">Lipid-binding</keyword>
<dbReference type="GO" id="GO:0008289">
    <property type="term" value="F:lipid binding"/>
    <property type="evidence" value="ECO:0007669"/>
    <property type="project" value="UniProtKB-KW"/>
</dbReference>
<evidence type="ECO:0000256" key="5">
    <source>
        <dbReference type="ARBA" id="ARBA00022525"/>
    </source>
</evidence>
<evidence type="ECO:0000256" key="7">
    <source>
        <dbReference type="ARBA" id="ARBA00023121"/>
    </source>
</evidence>
<dbReference type="EMBL" id="QCYY01001311">
    <property type="protein sequence ID" value="ROT78961.1"/>
    <property type="molecule type" value="Genomic_DNA"/>
</dbReference>
<dbReference type="GO" id="GO:0006629">
    <property type="term" value="P:lipid metabolic process"/>
    <property type="evidence" value="ECO:0007669"/>
    <property type="project" value="TreeGrafter"/>
</dbReference>
<dbReference type="OrthoDB" id="565904at2759"/>
<evidence type="ECO:0000256" key="2">
    <source>
        <dbReference type="ARBA" id="ARBA00006889"/>
    </source>
</evidence>
<keyword evidence="12" id="KW-0449">Lipoprotein</keyword>
<evidence type="ECO:0000256" key="4">
    <source>
        <dbReference type="ARBA" id="ARBA00022448"/>
    </source>
</evidence>
<feature type="chain" id="PRO_5018824533" description="Apolipoprotein D" evidence="10">
    <location>
        <begin position="21"/>
        <end position="204"/>
    </location>
</feature>
<evidence type="ECO:0000256" key="8">
    <source>
        <dbReference type="ARBA" id="ARBA00023157"/>
    </source>
</evidence>
<dbReference type="GO" id="GO:0031409">
    <property type="term" value="F:pigment binding"/>
    <property type="evidence" value="ECO:0007669"/>
    <property type="project" value="InterPro"/>
</dbReference>
<dbReference type="Proteomes" id="UP000283509">
    <property type="component" value="Unassembled WGS sequence"/>
</dbReference>
<comment type="similarity">
    <text evidence="2 10">Belongs to the calycin superfamily. Lipocalin family.</text>
</comment>
<dbReference type="STRING" id="6689.A0A423TR97"/>
<dbReference type="SUPFAM" id="SSF50814">
    <property type="entry name" value="Lipocalins"/>
    <property type="match status" value="1"/>
</dbReference>
<evidence type="ECO:0000256" key="1">
    <source>
        <dbReference type="ARBA" id="ARBA00004613"/>
    </source>
</evidence>
<evidence type="ECO:0000256" key="6">
    <source>
        <dbReference type="ARBA" id="ARBA00022729"/>
    </source>
</evidence>
<sequence>MAVLLKFLTALSLFVGAARAQGFMPVPPDDGPCPVFPVVKNFDLHAYLGRWYEIERFFNPFQDGSCVTADYALFPNGSVSVLNTDVQEGASNTIAGVATLSDDPSAGQLFVEFPFTAGFDGGDLGGNKPNYNVVATDYKNYAVVYTCEFFGPELKFEFSWILARRPYIPSSFLADLKAWLQLVNINAKRYMPTVQTDCPNRVAS</sequence>
<organism evidence="12 13">
    <name type="scientific">Penaeus vannamei</name>
    <name type="common">Whiteleg shrimp</name>
    <name type="synonym">Litopenaeus vannamei</name>
    <dbReference type="NCBI Taxonomy" id="6689"/>
    <lineage>
        <taxon>Eukaryota</taxon>
        <taxon>Metazoa</taxon>
        <taxon>Ecdysozoa</taxon>
        <taxon>Arthropoda</taxon>
        <taxon>Crustacea</taxon>
        <taxon>Multicrustacea</taxon>
        <taxon>Malacostraca</taxon>
        <taxon>Eumalacostraca</taxon>
        <taxon>Eucarida</taxon>
        <taxon>Decapoda</taxon>
        <taxon>Dendrobranchiata</taxon>
        <taxon>Penaeoidea</taxon>
        <taxon>Penaeidae</taxon>
        <taxon>Penaeus</taxon>
    </lineage>
</organism>
<dbReference type="InterPro" id="IPR022271">
    <property type="entry name" value="Lipocalin_ApoD"/>
</dbReference>
<dbReference type="InterPro" id="IPR000566">
    <property type="entry name" value="Lipocln_cytosolic_FA-bd_dom"/>
</dbReference>